<dbReference type="Proteomes" id="UP001148662">
    <property type="component" value="Unassembled WGS sequence"/>
</dbReference>
<keyword evidence="2" id="KW-1185">Reference proteome</keyword>
<evidence type="ECO:0000313" key="2">
    <source>
        <dbReference type="Proteomes" id="UP001148662"/>
    </source>
</evidence>
<reference evidence="1" key="1">
    <citation type="submission" date="2022-07" db="EMBL/GenBank/DDBJ databases">
        <title>Genome Sequence of Phlebia brevispora.</title>
        <authorList>
            <person name="Buettner E."/>
        </authorList>
    </citation>
    <scope>NUCLEOTIDE SEQUENCE</scope>
    <source>
        <strain evidence="1">MPL23</strain>
    </source>
</reference>
<sequence>MTSNRAQQMSPPAYPFTPVINLDILALIMTFVEKRQDLLSFMHTCRALYTAGIQPLLRLATDISTSKLQSFHTFMFAHSPASFAALRHLHFVDYPRVAPEHVKNLASLLERSLHLEELKIPSCVLDADPRIPLSISSYKALVSLDLWPGQSSEAESMLSRLHSPLKDLDVSFAHIEQDPVSLLSRFRDTLETACLVNVTTMRTDFSYVKLTKLVLYCTLPQLSILTSAFPNLRTLEIEDDHDSSEPMGGIVAQLGAVRMQNIAFQGTHRSWTSLRSVSTDVDSLYAMGLRNQIDELNILGFLPNAPPFGYAWFHSSLDSLQPKELTVWLHDEDINEEYICGLFAARMDQLVRLGVTMGADGHGRYEDALVMLFRAIEHLDISILDLCLNVGDVARGRQASDQESDPSTQPMTALLDGLARTIGDLLDRHADTMRSLEVFICTVASSGRRWYASFYKEANEDDIGGQKLKQYKASEGGSPEPEVTARPQEYLQGYSTDKGLVEYTNLE</sequence>
<comment type="caution">
    <text evidence="1">The sequence shown here is derived from an EMBL/GenBank/DDBJ whole genome shotgun (WGS) entry which is preliminary data.</text>
</comment>
<evidence type="ECO:0000313" key="1">
    <source>
        <dbReference type="EMBL" id="KAJ3552457.1"/>
    </source>
</evidence>
<protein>
    <submittedName>
        <fullName evidence="1">Uncharacterized protein</fullName>
    </submittedName>
</protein>
<accession>A0ACC1T3H4</accession>
<dbReference type="EMBL" id="JANHOG010000658">
    <property type="protein sequence ID" value="KAJ3552457.1"/>
    <property type="molecule type" value="Genomic_DNA"/>
</dbReference>
<gene>
    <name evidence="1" type="ORF">NM688_g4141</name>
</gene>
<proteinExistence type="predicted"/>
<organism evidence="1 2">
    <name type="scientific">Phlebia brevispora</name>
    <dbReference type="NCBI Taxonomy" id="194682"/>
    <lineage>
        <taxon>Eukaryota</taxon>
        <taxon>Fungi</taxon>
        <taxon>Dikarya</taxon>
        <taxon>Basidiomycota</taxon>
        <taxon>Agaricomycotina</taxon>
        <taxon>Agaricomycetes</taxon>
        <taxon>Polyporales</taxon>
        <taxon>Meruliaceae</taxon>
        <taxon>Phlebia</taxon>
    </lineage>
</organism>
<name>A0ACC1T3H4_9APHY</name>